<proteinExistence type="predicted"/>
<dbReference type="InterPro" id="IPR028082">
    <property type="entry name" value="Peripla_BP_I"/>
</dbReference>
<dbReference type="SUPFAM" id="SSF47413">
    <property type="entry name" value="lambda repressor-like DNA-binding domains"/>
    <property type="match status" value="1"/>
</dbReference>
<dbReference type="Proteomes" id="UP001609821">
    <property type="component" value="Unassembled WGS sequence"/>
</dbReference>
<dbReference type="InterPro" id="IPR000843">
    <property type="entry name" value="HTH_LacI"/>
</dbReference>
<gene>
    <name evidence="5" type="ORF">ACHMWK_06515</name>
</gene>
<dbReference type="PANTHER" id="PTHR30146:SF138">
    <property type="entry name" value="TRANSCRIPTIONAL REGULATORY PROTEIN"/>
    <property type="match status" value="1"/>
</dbReference>
<dbReference type="CDD" id="cd06279">
    <property type="entry name" value="PBP1_LacI-like"/>
    <property type="match status" value="1"/>
</dbReference>
<dbReference type="GO" id="GO:0003677">
    <property type="term" value="F:DNA binding"/>
    <property type="evidence" value="ECO:0007669"/>
    <property type="project" value="UniProtKB-KW"/>
</dbReference>
<comment type="caution">
    <text evidence="5">The sequence shown here is derived from an EMBL/GenBank/DDBJ whole genome shotgun (WGS) entry which is preliminary data.</text>
</comment>
<keyword evidence="6" id="KW-1185">Reference proteome</keyword>
<accession>A0ABW7LX56</accession>
<dbReference type="Pfam" id="PF00356">
    <property type="entry name" value="LacI"/>
    <property type="match status" value="1"/>
</dbReference>
<dbReference type="PROSITE" id="PS50932">
    <property type="entry name" value="HTH_LACI_2"/>
    <property type="match status" value="1"/>
</dbReference>
<dbReference type="Pfam" id="PF13377">
    <property type="entry name" value="Peripla_BP_3"/>
    <property type="match status" value="1"/>
</dbReference>
<dbReference type="SUPFAM" id="SSF53822">
    <property type="entry name" value="Periplasmic binding protein-like I"/>
    <property type="match status" value="1"/>
</dbReference>
<evidence type="ECO:0000313" key="6">
    <source>
        <dbReference type="Proteomes" id="UP001609821"/>
    </source>
</evidence>
<evidence type="ECO:0000313" key="5">
    <source>
        <dbReference type="EMBL" id="MFH6565619.1"/>
    </source>
</evidence>
<evidence type="ECO:0000256" key="3">
    <source>
        <dbReference type="ARBA" id="ARBA00023163"/>
    </source>
</evidence>
<evidence type="ECO:0000259" key="4">
    <source>
        <dbReference type="PROSITE" id="PS50932"/>
    </source>
</evidence>
<keyword evidence="2 5" id="KW-0238">DNA-binding</keyword>
<organism evidence="5 6">
    <name type="scientific">Pseudomonas kulmbachensis</name>
    <dbReference type="NCBI Taxonomy" id="3043408"/>
    <lineage>
        <taxon>Bacteria</taxon>
        <taxon>Pseudomonadati</taxon>
        <taxon>Pseudomonadota</taxon>
        <taxon>Gammaproteobacteria</taxon>
        <taxon>Pseudomonadales</taxon>
        <taxon>Pseudomonadaceae</taxon>
        <taxon>Pseudomonas</taxon>
    </lineage>
</organism>
<sequence>MVSMKDVAKEAGVSQPTVSYAYSGSSKISASQREHIFSIAERMGYPGPSLRGQSLRSGRVGAIGLVVMDQLSYALEDPWAVSLLKGISRVNELANVALTLFPMNSKKLEEGRQEGAESNLAVRGLVDGLIVSTLPDDHPLVPFIIKRQIPLVVVDSPKLPGVSYVGIDDRAAAKVQMEHIAELGHRRIGILVERLRPDGYKGAVTWERYQESTEMIQRERVAGYLEVAAGFGLTFDDLEIIEAGGFTQVLAEDAARVLLGRQEVTAVIATSDVMALGCLAVAKDLEYRVPEELSVIGFDDIPDAARFDLTTIRQPLIEKGEWAARVLTEIIEAGPNSQLEPQIKLYPTRLIVRGTTAKLN</sequence>
<dbReference type="PANTHER" id="PTHR30146">
    <property type="entry name" value="LACI-RELATED TRANSCRIPTIONAL REPRESSOR"/>
    <property type="match status" value="1"/>
</dbReference>
<feature type="domain" description="HTH lacI-type" evidence="4">
    <location>
        <begin position="2"/>
        <end position="57"/>
    </location>
</feature>
<evidence type="ECO:0000256" key="2">
    <source>
        <dbReference type="ARBA" id="ARBA00023125"/>
    </source>
</evidence>
<name>A0ABW7LX56_9PSED</name>
<reference evidence="5 6" key="1">
    <citation type="submission" date="2024-10" db="EMBL/GenBank/DDBJ databases">
        <title>Aeromonas and Pseudomonas from the Cagarras Archipelago, Rio de Janeiro, Brazil.</title>
        <authorList>
            <person name="Canellas A.L.B."/>
            <person name="Laport M.S."/>
        </authorList>
    </citation>
    <scope>NUCLEOTIDE SEQUENCE [LARGE SCALE GENOMIC DNA]</scope>
    <source>
        <strain evidence="5 6">CPF-4</strain>
    </source>
</reference>
<dbReference type="Gene3D" id="3.40.50.2300">
    <property type="match status" value="2"/>
</dbReference>
<dbReference type="InterPro" id="IPR010982">
    <property type="entry name" value="Lambda_DNA-bd_dom_sf"/>
</dbReference>
<protein>
    <submittedName>
        <fullName evidence="5">LacI family DNA-binding transcriptional regulator</fullName>
    </submittedName>
</protein>
<evidence type="ECO:0000256" key="1">
    <source>
        <dbReference type="ARBA" id="ARBA00023015"/>
    </source>
</evidence>
<keyword evidence="3" id="KW-0804">Transcription</keyword>
<dbReference type="RefSeq" id="WP_395246847.1">
    <property type="nucleotide sequence ID" value="NZ_JBINXB010000005.1"/>
</dbReference>
<dbReference type="EMBL" id="JBINXB010000005">
    <property type="protein sequence ID" value="MFH6565619.1"/>
    <property type="molecule type" value="Genomic_DNA"/>
</dbReference>
<keyword evidence="1" id="KW-0805">Transcription regulation</keyword>
<dbReference type="SMART" id="SM00354">
    <property type="entry name" value="HTH_LACI"/>
    <property type="match status" value="1"/>
</dbReference>
<dbReference type="InterPro" id="IPR046335">
    <property type="entry name" value="LacI/GalR-like_sensor"/>
</dbReference>
<dbReference type="Gene3D" id="1.10.260.40">
    <property type="entry name" value="lambda repressor-like DNA-binding domains"/>
    <property type="match status" value="1"/>
</dbReference>
<dbReference type="CDD" id="cd01392">
    <property type="entry name" value="HTH_LacI"/>
    <property type="match status" value="1"/>
</dbReference>